<gene>
    <name evidence="4" type="ORF">A9Q02_22125</name>
</gene>
<dbReference type="InterPro" id="IPR011600">
    <property type="entry name" value="Pept_C14_caspase"/>
</dbReference>
<protein>
    <recommendedName>
        <fullName evidence="6">Caspase family p20 domain-containing protein</fullName>
    </recommendedName>
</protein>
<feature type="compositionally biased region" description="Pro residues" evidence="1">
    <location>
        <begin position="129"/>
        <end position="140"/>
    </location>
</feature>
<dbReference type="GO" id="GO:0004197">
    <property type="term" value="F:cysteine-type endopeptidase activity"/>
    <property type="evidence" value="ECO:0007669"/>
    <property type="project" value="InterPro"/>
</dbReference>
<dbReference type="RefSeq" id="WP_097651857.1">
    <property type="nucleotide sequence ID" value="NZ_LYXE01000070.1"/>
</dbReference>
<proteinExistence type="predicted"/>
<feature type="domain" description="Peptidase C14 caspase" evidence="2">
    <location>
        <begin position="144"/>
        <end position="337"/>
    </location>
</feature>
<dbReference type="AlphaFoldDB" id="A0A2H3KVT0"/>
<dbReference type="Pfam" id="PF19956">
    <property type="entry name" value="EAD2"/>
    <property type="match status" value="1"/>
</dbReference>
<comment type="caution">
    <text evidence="4">The sequence shown here is derived from an EMBL/GenBank/DDBJ whole genome shotgun (WGS) entry which is preliminary data.</text>
</comment>
<keyword evidence="5" id="KW-1185">Reference proteome</keyword>
<accession>A0A2H3KVT0</accession>
<dbReference type="Gene3D" id="3.40.50.1460">
    <property type="match status" value="1"/>
</dbReference>
<evidence type="ECO:0000256" key="1">
    <source>
        <dbReference type="SAM" id="MobiDB-lite"/>
    </source>
</evidence>
<dbReference type="InterPro" id="IPR045431">
    <property type="entry name" value="EAD2"/>
</dbReference>
<dbReference type="GO" id="GO:0006508">
    <property type="term" value="P:proteolysis"/>
    <property type="evidence" value="ECO:0007669"/>
    <property type="project" value="InterPro"/>
</dbReference>
<evidence type="ECO:0000259" key="2">
    <source>
        <dbReference type="Pfam" id="PF00656"/>
    </source>
</evidence>
<dbReference type="OrthoDB" id="151049at2"/>
<organism evidence="4 5">
    <name type="scientific">Candidatus Chloroploca asiatica</name>
    <dbReference type="NCBI Taxonomy" id="1506545"/>
    <lineage>
        <taxon>Bacteria</taxon>
        <taxon>Bacillati</taxon>
        <taxon>Chloroflexota</taxon>
        <taxon>Chloroflexia</taxon>
        <taxon>Chloroflexales</taxon>
        <taxon>Chloroflexineae</taxon>
        <taxon>Oscillochloridaceae</taxon>
        <taxon>Candidatus Chloroploca</taxon>
    </lineage>
</organism>
<feature type="domain" description="Effector-associated" evidence="3">
    <location>
        <begin position="16"/>
        <end position="93"/>
    </location>
</feature>
<dbReference type="InterPro" id="IPR029030">
    <property type="entry name" value="Caspase-like_dom_sf"/>
</dbReference>
<name>A0A2H3KVT0_9CHLR</name>
<dbReference type="Proteomes" id="UP000220922">
    <property type="component" value="Unassembled WGS sequence"/>
</dbReference>
<sequence length="388" mass="42822">MPPPVLTNPQRNHLIDLLCACDAIADQGTRELIVRQLRDGIRQGIARHPALRADVANIVQRCVQYQGGLEELVQAIDGFEGDSFRMQALVSWLRSEVKLTIDLPLPAPAPVEPSDPTASSPAPRGNPLTQPPTSPPPPGPVRQRWALLVGINEYNEPSYATLRYCVNDVRALATQLADGGYTVVAMHDELDPKSHRFPSRENVEAELRSICDSAAHDDFILVFFACHGLLRDGQRWLALQNTRARVPQSALALAEVEAILRASKANRCLLLLDACHVGIEIGRSMTDPDFLRHSFELAEGFAVLAASTSQQIAREWHAVQHGVFSYYLLDGLEGAADRANKGFVTVDDLKNHVIDGLRRWNVEQGMPLQEPNARIEGIGDMIVVDRRP</sequence>
<evidence type="ECO:0000259" key="3">
    <source>
        <dbReference type="Pfam" id="PF19956"/>
    </source>
</evidence>
<evidence type="ECO:0008006" key="6">
    <source>
        <dbReference type="Google" id="ProtNLM"/>
    </source>
</evidence>
<evidence type="ECO:0000313" key="5">
    <source>
        <dbReference type="Proteomes" id="UP000220922"/>
    </source>
</evidence>
<dbReference type="Pfam" id="PF00656">
    <property type="entry name" value="Peptidase_C14"/>
    <property type="match status" value="1"/>
</dbReference>
<evidence type="ECO:0000313" key="4">
    <source>
        <dbReference type="EMBL" id="PDV99459.1"/>
    </source>
</evidence>
<reference evidence="4 5" key="1">
    <citation type="submission" date="2016-05" db="EMBL/GenBank/DDBJ databases">
        <authorList>
            <person name="Lavstsen T."/>
            <person name="Jespersen J.S."/>
        </authorList>
    </citation>
    <scope>NUCLEOTIDE SEQUENCE [LARGE SCALE GENOMIC DNA]</scope>
    <source>
        <strain evidence="4 5">B7-9</strain>
    </source>
</reference>
<dbReference type="SUPFAM" id="SSF52129">
    <property type="entry name" value="Caspase-like"/>
    <property type="match status" value="1"/>
</dbReference>
<feature type="region of interest" description="Disordered" evidence="1">
    <location>
        <begin position="104"/>
        <end position="141"/>
    </location>
</feature>
<dbReference type="EMBL" id="LYXE01000070">
    <property type="protein sequence ID" value="PDV99459.1"/>
    <property type="molecule type" value="Genomic_DNA"/>
</dbReference>